<accession>A0A9Q1JPN1</accession>
<protein>
    <submittedName>
        <fullName evidence="2">Uncharacterized protein</fullName>
    </submittedName>
</protein>
<evidence type="ECO:0000313" key="3">
    <source>
        <dbReference type="Proteomes" id="UP001153076"/>
    </source>
</evidence>
<reference evidence="2" key="1">
    <citation type="submission" date="2022-04" db="EMBL/GenBank/DDBJ databases">
        <title>Carnegiea gigantea Genome sequencing and assembly v2.</title>
        <authorList>
            <person name="Copetti D."/>
            <person name="Sanderson M.J."/>
            <person name="Burquez A."/>
            <person name="Wojciechowski M.F."/>
        </authorList>
    </citation>
    <scope>NUCLEOTIDE SEQUENCE</scope>
    <source>
        <strain evidence="2">SGP5-SGP5p</strain>
        <tissue evidence="2">Aerial part</tissue>
    </source>
</reference>
<evidence type="ECO:0000313" key="2">
    <source>
        <dbReference type="EMBL" id="KAJ8428695.1"/>
    </source>
</evidence>
<dbReference type="Proteomes" id="UP001153076">
    <property type="component" value="Unassembled WGS sequence"/>
</dbReference>
<gene>
    <name evidence="2" type="ORF">Cgig2_006814</name>
</gene>
<proteinExistence type="predicted"/>
<feature type="region of interest" description="Disordered" evidence="1">
    <location>
        <begin position="101"/>
        <end position="124"/>
    </location>
</feature>
<name>A0A9Q1JPN1_9CARY</name>
<dbReference type="OrthoDB" id="5544992at2759"/>
<keyword evidence="3" id="KW-1185">Reference proteome</keyword>
<sequence length="163" mass="18776">MKINLSMMHKLVFVQDEKVESVSELPCVTTTAEDVAQFLNLSNRLNRAISVLNGLDDIYQAQRSQILLINLLSTAEVIKKNNSSRCWKVLNSPQNQLQKLRSKRKGYGSQNQRNFRPRPENSIGKEQLKLRSKTLRNLQENSSYYFNLEPAQVAIQELNLVKK</sequence>
<comment type="caution">
    <text evidence="2">The sequence shown here is derived from an EMBL/GenBank/DDBJ whole genome shotgun (WGS) entry which is preliminary data.</text>
</comment>
<dbReference type="EMBL" id="JAKOGI010000980">
    <property type="protein sequence ID" value="KAJ8428695.1"/>
    <property type="molecule type" value="Genomic_DNA"/>
</dbReference>
<evidence type="ECO:0000256" key="1">
    <source>
        <dbReference type="SAM" id="MobiDB-lite"/>
    </source>
</evidence>
<dbReference type="AlphaFoldDB" id="A0A9Q1JPN1"/>
<organism evidence="2 3">
    <name type="scientific">Carnegiea gigantea</name>
    <dbReference type="NCBI Taxonomy" id="171969"/>
    <lineage>
        <taxon>Eukaryota</taxon>
        <taxon>Viridiplantae</taxon>
        <taxon>Streptophyta</taxon>
        <taxon>Embryophyta</taxon>
        <taxon>Tracheophyta</taxon>
        <taxon>Spermatophyta</taxon>
        <taxon>Magnoliopsida</taxon>
        <taxon>eudicotyledons</taxon>
        <taxon>Gunneridae</taxon>
        <taxon>Pentapetalae</taxon>
        <taxon>Caryophyllales</taxon>
        <taxon>Cactineae</taxon>
        <taxon>Cactaceae</taxon>
        <taxon>Cactoideae</taxon>
        <taxon>Echinocereeae</taxon>
        <taxon>Carnegiea</taxon>
    </lineage>
</organism>